<dbReference type="HOGENOM" id="CLU_2053150_0_0_1"/>
<protein>
    <submittedName>
        <fullName evidence="1 2">Uncharacterized protein</fullName>
    </submittedName>
</protein>
<dbReference type="Proteomes" id="UP000002051">
    <property type="component" value="Unassembled WGS sequence"/>
</dbReference>
<dbReference type="EnsemblPlants" id="KEH22075">
    <property type="protein sequence ID" value="KEH22075"/>
    <property type="gene ID" value="MTR_7g029605"/>
</dbReference>
<reference evidence="1 3" key="1">
    <citation type="journal article" date="2011" name="Nature">
        <title>The Medicago genome provides insight into the evolution of rhizobial symbioses.</title>
        <authorList>
            <person name="Young N.D."/>
            <person name="Debelle F."/>
            <person name="Oldroyd G.E."/>
            <person name="Geurts R."/>
            <person name="Cannon S.B."/>
            <person name="Udvardi M.K."/>
            <person name="Benedito V.A."/>
            <person name="Mayer K.F."/>
            <person name="Gouzy J."/>
            <person name="Schoof H."/>
            <person name="Van de Peer Y."/>
            <person name="Proost S."/>
            <person name="Cook D.R."/>
            <person name="Meyers B.C."/>
            <person name="Spannagl M."/>
            <person name="Cheung F."/>
            <person name="De Mita S."/>
            <person name="Krishnakumar V."/>
            <person name="Gundlach H."/>
            <person name="Zhou S."/>
            <person name="Mudge J."/>
            <person name="Bharti A.K."/>
            <person name="Murray J.D."/>
            <person name="Naoumkina M.A."/>
            <person name="Rosen B."/>
            <person name="Silverstein K.A."/>
            <person name="Tang H."/>
            <person name="Rombauts S."/>
            <person name="Zhao P.X."/>
            <person name="Zhou P."/>
            <person name="Barbe V."/>
            <person name="Bardou P."/>
            <person name="Bechner M."/>
            <person name="Bellec A."/>
            <person name="Berger A."/>
            <person name="Berges H."/>
            <person name="Bidwell S."/>
            <person name="Bisseling T."/>
            <person name="Choisne N."/>
            <person name="Couloux A."/>
            <person name="Denny R."/>
            <person name="Deshpande S."/>
            <person name="Dai X."/>
            <person name="Doyle J.J."/>
            <person name="Dudez A.M."/>
            <person name="Farmer A.D."/>
            <person name="Fouteau S."/>
            <person name="Franken C."/>
            <person name="Gibelin C."/>
            <person name="Gish J."/>
            <person name="Goldstein S."/>
            <person name="Gonzalez A.J."/>
            <person name="Green P.J."/>
            <person name="Hallab A."/>
            <person name="Hartog M."/>
            <person name="Hua A."/>
            <person name="Humphray S.J."/>
            <person name="Jeong D.H."/>
            <person name="Jing Y."/>
            <person name="Jocker A."/>
            <person name="Kenton S.M."/>
            <person name="Kim D.J."/>
            <person name="Klee K."/>
            <person name="Lai H."/>
            <person name="Lang C."/>
            <person name="Lin S."/>
            <person name="Macmil S.L."/>
            <person name="Magdelenat G."/>
            <person name="Matthews L."/>
            <person name="McCorrison J."/>
            <person name="Monaghan E.L."/>
            <person name="Mun J.H."/>
            <person name="Najar F.Z."/>
            <person name="Nicholson C."/>
            <person name="Noirot C."/>
            <person name="O'Bleness M."/>
            <person name="Paule C.R."/>
            <person name="Poulain J."/>
            <person name="Prion F."/>
            <person name="Qin B."/>
            <person name="Qu C."/>
            <person name="Retzel E.F."/>
            <person name="Riddle C."/>
            <person name="Sallet E."/>
            <person name="Samain S."/>
            <person name="Samson N."/>
            <person name="Sanders I."/>
            <person name="Saurat O."/>
            <person name="Scarpelli C."/>
            <person name="Schiex T."/>
            <person name="Segurens B."/>
            <person name="Severin A.J."/>
            <person name="Sherrier D.J."/>
            <person name="Shi R."/>
            <person name="Sims S."/>
            <person name="Singer S.R."/>
            <person name="Sinharoy S."/>
            <person name="Sterck L."/>
            <person name="Viollet A."/>
            <person name="Wang B.B."/>
            <person name="Wang K."/>
            <person name="Wang M."/>
            <person name="Wang X."/>
            <person name="Warfsmann J."/>
            <person name="Weissenbach J."/>
            <person name="White D.D."/>
            <person name="White J.D."/>
            <person name="Wiley G.B."/>
            <person name="Wincker P."/>
            <person name="Xing Y."/>
            <person name="Yang L."/>
            <person name="Yao Z."/>
            <person name="Ying F."/>
            <person name="Zhai J."/>
            <person name="Zhou L."/>
            <person name="Zuber A."/>
            <person name="Denarie J."/>
            <person name="Dixon R.A."/>
            <person name="May G.D."/>
            <person name="Schwartz D.C."/>
            <person name="Rogers J."/>
            <person name="Quetier F."/>
            <person name="Town C.D."/>
            <person name="Roe B.A."/>
        </authorList>
    </citation>
    <scope>NUCLEOTIDE SEQUENCE [LARGE SCALE GENOMIC DNA]</scope>
    <source>
        <strain evidence="1">A17</strain>
        <strain evidence="2 3">cv. Jemalong A17</strain>
    </source>
</reference>
<gene>
    <name evidence="1" type="ordered locus">MTR_7g029605</name>
</gene>
<evidence type="ECO:0000313" key="2">
    <source>
        <dbReference type="EnsemblPlants" id="KEH22075"/>
    </source>
</evidence>
<reference evidence="2" key="3">
    <citation type="submission" date="2015-04" db="UniProtKB">
        <authorList>
            <consortium name="EnsemblPlants"/>
        </authorList>
    </citation>
    <scope>IDENTIFICATION</scope>
    <source>
        <strain evidence="2">cv. Jemalong A17</strain>
    </source>
</reference>
<keyword evidence="3" id="KW-1185">Reference proteome</keyword>
<evidence type="ECO:0000313" key="3">
    <source>
        <dbReference type="Proteomes" id="UP000002051"/>
    </source>
</evidence>
<proteinExistence type="predicted"/>
<organism evidence="1 3">
    <name type="scientific">Medicago truncatula</name>
    <name type="common">Barrel medic</name>
    <name type="synonym">Medicago tribuloides</name>
    <dbReference type="NCBI Taxonomy" id="3880"/>
    <lineage>
        <taxon>Eukaryota</taxon>
        <taxon>Viridiplantae</taxon>
        <taxon>Streptophyta</taxon>
        <taxon>Embryophyta</taxon>
        <taxon>Tracheophyta</taxon>
        <taxon>Spermatophyta</taxon>
        <taxon>Magnoliopsida</taxon>
        <taxon>eudicotyledons</taxon>
        <taxon>Gunneridae</taxon>
        <taxon>Pentapetalae</taxon>
        <taxon>rosids</taxon>
        <taxon>fabids</taxon>
        <taxon>Fabales</taxon>
        <taxon>Fabaceae</taxon>
        <taxon>Papilionoideae</taxon>
        <taxon>50 kb inversion clade</taxon>
        <taxon>NPAAA clade</taxon>
        <taxon>Hologalegina</taxon>
        <taxon>IRL clade</taxon>
        <taxon>Trifolieae</taxon>
        <taxon>Medicago</taxon>
    </lineage>
</organism>
<evidence type="ECO:0000313" key="1">
    <source>
        <dbReference type="EMBL" id="KEH22075.1"/>
    </source>
</evidence>
<accession>A0A072U887</accession>
<sequence length="120" mass="13738">MSGVMTGIKSGHIPRVEPLVFFPRGVTPGKMFATGAFASAFVPSKFPHKRPFSQGFCPFLRDFVPDKRFNINYWPLGLTPTRQWKDIVRIFDDLKLNRVVGLNYYAKCKIRFVIQIINDG</sequence>
<reference evidence="1 3" key="2">
    <citation type="journal article" date="2014" name="BMC Genomics">
        <title>An improved genome release (version Mt4.0) for the model legume Medicago truncatula.</title>
        <authorList>
            <person name="Tang H."/>
            <person name="Krishnakumar V."/>
            <person name="Bidwell S."/>
            <person name="Rosen B."/>
            <person name="Chan A."/>
            <person name="Zhou S."/>
            <person name="Gentzbittel L."/>
            <person name="Childs K.L."/>
            <person name="Yandell M."/>
            <person name="Gundlach H."/>
            <person name="Mayer K.F."/>
            <person name="Schwartz D.C."/>
            <person name="Town C.D."/>
        </authorList>
    </citation>
    <scope>GENOME REANNOTATION</scope>
    <source>
        <strain evidence="1">A17</strain>
        <strain evidence="2 3">cv. Jemalong A17</strain>
    </source>
</reference>
<dbReference type="EMBL" id="CM001223">
    <property type="protein sequence ID" value="KEH22075.1"/>
    <property type="molecule type" value="Genomic_DNA"/>
</dbReference>
<dbReference type="AlphaFoldDB" id="A0A072U887"/>
<name>A0A072U887_MEDTR</name>